<evidence type="ECO:0000313" key="3">
    <source>
        <dbReference type="Proteomes" id="UP000433406"/>
    </source>
</evidence>
<reference evidence="2 3" key="1">
    <citation type="submission" date="2019-10" db="EMBL/GenBank/DDBJ databases">
        <title>Nocardioides novel species isolated from the excrement of Marmot.</title>
        <authorList>
            <person name="Zhang G."/>
        </authorList>
    </citation>
    <scope>NUCLEOTIDE SEQUENCE [LARGE SCALE GENOMIC DNA]</scope>
    <source>
        <strain evidence="3">zg-579</strain>
    </source>
</reference>
<accession>A0A6I3J6M3</accession>
<dbReference type="Gene3D" id="3.40.50.1820">
    <property type="entry name" value="alpha/beta hydrolase"/>
    <property type="match status" value="1"/>
</dbReference>
<sequence length="809" mass="86462">MPDPARLDVALSGDHLEESRPARSFRAPLDDPALKGLPSTHPLLAPDPGVAGPHATSTSDYELPRLKVPGLVEPIEMVGHVVEPVADADTGNRPLVLFIPGRHAVCYDPDDPQAVSTRWPCTGRFDEVPTHLGHHYLQQVLASQGHTTVSVGVNGVNAQDDALGDGGADARARVVLRHLDHWVGLARDRQVDLDQVILVGHSRGGEGASRAATRIPLSAPYRVAGQVLLAPTNFATNTAPYVPTVTVLPYCDGDVADLQGQLYTDTSRDVMTDDTSLKSSVLVMGANHNFFNTEWTPGVSAAPSVDDWGGPADQPCGRRTPERLTAPEQRAVGTVYVAGAVGLFTGQVEHLPLFDGSAATTPSVGDADVRSHAIGGGRDVRRPGIEATPTTSSGSARARLCTGRVNSGQVRIEDCLPRARAVTPHWVAYGARTPRRMFWEMTWSRSGAVAGLRFDQPLDLDSARLEMRTMVAPGIAAELRVRITDGAGESDTLLPMGGSSLPPLMAAGSATKMWAQSVLVDASAARGVDLSDIRSVEIVGGAGGGRLWVADLAAAPLTLASVPAIRAPQIHLGELTIAEGDPSGDRPTMRTARVPFAITGTVTRPGRLLVVTDGLQPESKQRFTVEIAPGQTTGSIPVRYRVDRLDSGPAGASYMAVWPLRGLATDDYLGNLVVRDDDPTPAVRLHVTRSVREGQPIVMTARLVEPVGYEWRVTFEFVGGHGPRALRGTDLRRRWLRRQGITGDLDRPLSRLGVSLTGSAPGSRRTIRIEIPTRRDRAADPPKRVTIAYFDSIGGGPPRRSTVVVRDRR</sequence>
<organism evidence="2 3">
    <name type="scientific">Nocardioides marmotae</name>
    <dbReference type="NCBI Taxonomy" id="2663857"/>
    <lineage>
        <taxon>Bacteria</taxon>
        <taxon>Bacillati</taxon>
        <taxon>Actinomycetota</taxon>
        <taxon>Actinomycetes</taxon>
        <taxon>Propionibacteriales</taxon>
        <taxon>Nocardioidaceae</taxon>
        <taxon>Nocardioides</taxon>
    </lineage>
</organism>
<name>A0A6I3J6M3_9ACTN</name>
<proteinExistence type="predicted"/>
<protein>
    <recommendedName>
        <fullName evidence="4">Alpha/beta hydrolase</fullName>
    </recommendedName>
</protein>
<keyword evidence="3" id="KW-1185">Reference proteome</keyword>
<dbReference type="RefSeq" id="WP_154614820.1">
    <property type="nucleotide sequence ID" value="NZ_CP053660.1"/>
</dbReference>
<dbReference type="AlphaFoldDB" id="A0A6I3J6M3"/>
<feature type="region of interest" description="Disordered" evidence="1">
    <location>
        <begin position="374"/>
        <end position="395"/>
    </location>
</feature>
<gene>
    <name evidence="2" type="ORF">GGQ22_08735</name>
</gene>
<dbReference type="Proteomes" id="UP000433406">
    <property type="component" value="Unassembled WGS sequence"/>
</dbReference>
<comment type="caution">
    <text evidence="2">The sequence shown here is derived from an EMBL/GenBank/DDBJ whole genome shotgun (WGS) entry which is preliminary data.</text>
</comment>
<evidence type="ECO:0000256" key="1">
    <source>
        <dbReference type="SAM" id="MobiDB-lite"/>
    </source>
</evidence>
<evidence type="ECO:0000313" key="2">
    <source>
        <dbReference type="EMBL" id="MTB95172.1"/>
    </source>
</evidence>
<feature type="region of interest" description="Disordered" evidence="1">
    <location>
        <begin position="1"/>
        <end position="59"/>
    </location>
</feature>
<dbReference type="SUPFAM" id="SSF53474">
    <property type="entry name" value="alpha/beta-Hydrolases"/>
    <property type="match status" value="1"/>
</dbReference>
<dbReference type="EMBL" id="WLCI01000008">
    <property type="protein sequence ID" value="MTB95172.1"/>
    <property type="molecule type" value="Genomic_DNA"/>
</dbReference>
<dbReference type="InterPro" id="IPR029058">
    <property type="entry name" value="AB_hydrolase_fold"/>
</dbReference>
<evidence type="ECO:0008006" key="4">
    <source>
        <dbReference type="Google" id="ProtNLM"/>
    </source>
</evidence>